<keyword evidence="4" id="KW-1185">Reference proteome</keyword>
<dbReference type="AlphaFoldDB" id="A0AA39UVU6"/>
<evidence type="ECO:0000313" key="4">
    <source>
        <dbReference type="Proteomes" id="UP001175228"/>
    </source>
</evidence>
<comment type="caution">
    <text evidence="3">The sequence shown here is derived from an EMBL/GenBank/DDBJ whole genome shotgun (WGS) entry which is preliminary data.</text>
</comment>
<feature type="transmembrane region" description="Helical" evidence="1">
    <location>
        <begin position="127"/>
        <end position="146"/>
    </location>
</feature>
<reference evidence="3" key="1">
    <citation type="submission" date="2023-06" db="EMBL/GenBank/DDBJ databases">
        <authorList>
            <consortium name="Lawrence Berkeley National Laboratory"/>
            <person name="Ahrendt S."/>
            <person name="Sahu N."/>
            <person name="Indic B."/>
            <person name="Wong-Bajracharya J."/>
            <person name="Merenyi Z."/>
            <person name="Ke H.-M."/>
            <person name="Monk M."/>
            <person name="Kocsube S."/>
            <person name="Drula E."/>
            <person name="Lipzen A."/>
            <person name="Balint B."/>
            <person name="Henrissat B."/>
            <person name="Andreopoulos B."/>
            <person name="Martin F.M."/>
            <person name="Harder C.B."/>
            <person name="Rigling D."/>
            <person name="Ford K.L."/>
            <person name="Foster G.D."/>
            <person name="Pangilinan J."/>
            <person name="Papanicolaou A."/>
            <person name="Barry K."/>
            <person name="LaButti K."/>
            <person name="Viragh M."/>
            <person name="Koriabine M."/>
            <person name="Yan M."/>
            <person name="Riley R."/>
            <person name="Champramary S."/>
            <person name="Plett K.L."/>
            <person name="Tsai I.J."/>
            <person name="Slot J."/>
            <person name="Sipos G."/>
            <person name="Plett J."/>
            <person name="Nagy L.G."/>
            <person name="Grigoriev I.V."/>
        </authorList>
    </citation>
    <scope>NUCLEOTIDE SEQUENCE</scope>
    <source>
        <strain evidence="3">HWK02</strain>
    </source>
</reference>
<organism evidence="3 4">
    <name type="scientific">Armillaria luteobubalina</name>
    <dbReference type="NCBI Taxonomy" id="153913"/>
    <lineage>
        <taxon>Eukaryota</taxon>
        <taxon>Fungi</taxon>
        <taxon>Dikarya</taxon>
        <taxon>Basidiomycota</taxon>
        <taxon>Agaricomycotina</taxon>
        <taxon>Agaricomycetes</taxon>
        <taxon>Agaricomycetidae</taxon>
        <taxon>Agaricales</taxon>
        <taxon>Marasmiineae</taxon>
        <taxon>Physalacriaceae</taxon>
        <taxon>Armillaria</taxon>
    </lineage>
</organism>
<protein>
    <recommendedName>
        <fullName evidence="2">DUF6534 domain-containing protein</fullName>
    </recommendedName>
</protein>
<dbReference type="Proteomes" id="UP001175228">
    <property type="component" value="Unassembled WGS sequence"/>
</dbReference>
<feature type="transmembrane region" description="Helical" evidence="1">
    <location>
        <begin position="152"/>
        <end position="172"/>
    </location>
</feature>
<evidence type="ECO:0000256" key="1">
    <source>
        <dbReference type="SAM" id="Phobius"/>
    </source>
</evidence>
<evidence type="ECO:0000313" key="3">
    <source>
        <dbReference type="EMBL" id="KAK0505392.1"/>
    </source>
</evidence>
<proteinExistence type="predicted"/>
<accession>A0AA39UVU6</accession>
<keyword evidence="1" id="KW-1133">Transmembrane helix</keyword>
<dbReference type="EMBL" id="JAUEPU010000002">
    <property type="protein sequence ID" value="KAK0505392.1"/>
    <property type="molecule type" value="Genomic_DNA"/>
</dbReference>
<keyword evidence="1" id="KW-0812">Transmembrane</keyword>
<feature type="transmembrane region" description="Helical" evidence="1">
    <location>
        <begin position="32"/>
        <end position="48"/>
    </location>
</feature>
<sequence>MSWTGDACNTKVNLEAPENICAGLMTLTAQQSFLLFGTNVSLFIYYVLHRFRDSWSVLCLVTWICIVELFTTATHVSLLFEQLSSSGDKTLLFAWTANTIPLITVSLSLPVQLFLIRRVNELSESHVLTGLLGLLSLFSAVMSFGTTRIALAYEWPAAICNLGIAASLFWYLTNDKDITLDLCLRIATECAIPVALFYIGNIVFATALPPTGWRGFFEFNMSRMYSATFFATLNAQAPKEAPDLDKDAFEALIEKRVASGESEEEKRYKLSSEASMLELKVVGQLDNVGYLEDSANSDDCHSQFLDFSTIGVWNL</sequence>
<dbReference type="Pfam" id="PF20152">
    <property type="entry name" value="DUF6534"/>
    <property type="match status" value="1"/>
</dbReference>
<dbReference type="InterPro" id="IPR045339">
    <property type="entry name" value="DUF6534"/>
</dbReference>
<feature type="transmembrane region" description="Helical" evidence="1">
    <location>
        <begin position="55"/>
        <end position="80"/>
    </location>
</feature>
<evidence type="ECO:0000259" key="2">
    <source>
        <dbReference type="Pfam" id="PF20152"/>
    </source>
</evidence>
<name>A0AA39UVU6_9AGAR</name>
<keyword evidence="1" id="KW-0472">Membrane</keyword>
<feature type="domain" description="DUF6534" evidence="2">
    <location>
        <begin position="157"/>
        <end position="235"/>
    </location>
</feature>
<feature type="transmembrane region" description="Helical" evidence="1">
    <location>
        <begin position="92"/>
        <end position="115"/>
    </location>
</feature>
<gene>
    <name evidence="3" type="ORF">EDD18DRAFT_1098757</name>
</gene>